<accession>A0A0B7FHA4</accession>
<name>A0A0B7FHA4_THACB</name>
<evidence type="ECO:0000313" key="3">
    <source>
        <dbReference type="Proteomes" id="UP000059188"/>
    </source>
</evidence>
<proteinExistence type="predicted"/>
<keyword evidence="3" id="KW-1185">Reference proteome</keyword>
<reference evidence="2 3" key="1">
    <citation type="submission" date="2014-11" db="EMBL/GenBank/DDBJ databases">
        <authorList>
            <person name="Wibberg Daniel"/>
        </authorList>
    </citation>
    <scope>NUCLEOTIDE SEQUENCE [LARGE SCALE GENOMIC DNA]</scope>
    <source>
        <strain evidence="2">Rhizoctonia solani AG1-IB 7/3/14</strain>
    </source>
</reference>
<evidence type="ECO:0000256" key="1">
    <source>
        <dbReference type="SAM" id="MobiDB-lite"/>
    </source>
</evidence>
<sequence length="68" mass="7848">MRRKSIAKVPNRAPAEARRYRAERSPTQDITRSATRGDCFHAHNATITLLRFGRSLFYICHLVSRTCD</sequence>
<dbReference type="Proteomes" id="UP000059188">
    <property type="component" value="Unassembled WGS sequence"/>
</dbReference>
<feature type="compositionally biased region" description="Basic and acidic residues" evidence="1">
    <location>
        <begin position="15"/>
        <end position="26"/>
    </location>
</feature>
<protein>
    <submittedName>
        <fullName evidence="2">Uncharacterized protein</fullName>
    </submittedName>
</protein>
<gene>
    <name evidence="2" type="ORF">RSOLAG1IB_08268</name>
</gene>
<feature type="region of interest" description="Disordered" evidence="1">
    <location>
        <begin position="1"/>
        <end position="30"/>
    </location>
</feature>
<dbReference type="AlphaFoldDB" id="A0A0B7FHA4"/>
<evidence type="ECO:0000313" key="2">
    <source>
        <dbReference type="EMBL" id="CEL57015.1"/>
    </source>
</evidence>
<organism evidence="2 3">
    <name type="scientific">Thanatephorus cucumeris (strain AG1-IB / isolate 7/3/14)</name>
    <name type="common">Lettuce bottom rot fungus</name>
    <name type="synonym">Rhizoctonia solani</name>
    <dbReference type="NCBI Taxonomy" id="1108050"/>
    <lineage>
        <taxon>Eukaryota</taxon>
        <taxon>Fungi</taxon>
        <taxon>Dikarya</taxon>
        <taxon>Basidiomycota</taxon>
        <taxon>Agaricomycotina</taxon>
        <taxon>Agaricomycetes</taxon>
        <taxon>Cantharellales</taxon>
        <taxon>Ceratobasidiaceae</taxon>
        <taxon>Rhizoctonia</taxon>
        <taxon>Rhizoctonia solani AG-1</taxon>
    </lineage>
</organism>
<dbReference type="EMBL" id="LN679126">
    <property type="protein sequence ID" value="CEL57015.1"/>
    <property type="molecule type" value="Genomic_DNA"/>
</dbReference>